<dbReference type="HOGENOM" id="CLU_3018350_0_0_1"/>
<evidence type="ECO:0000313" key="3">
    <source>
        <dbReference type="Proteomes" id="UP000011713"/>
    </source>
</evidence>
<dbReference type="EnsemblProtists" id="HpaT809720">
    <property type="protein sequence ID" value="HpaP809720"/>
    <property type="gene ID" value="HpaG809720"/>
</dbReference>
<reference evidence="2" key="2">
    <citation type="submission" date="2015-06" db="UniProtKB">
        <authorList>
            <consortium name="EnsemblProtists"/>
        </authorList>
    </citation>
    <scope>IDENTIFICATION</scope>
    <source>
        <strain evidence="2">Emoy2</strain>
    </source>
</reference>
<dbReference type="InParanoid" id="M4BTD5"/>
<dbReference type="AlphaFoldDB" id="M4BTD5"/>
<dbReference type="VEuPathDB" id="FungiDB:HpaG809720"/>
<name>M4BTD5_HYAAE</name>
<protein>
    <submittedName>
        <fullName evidence="2">Uncharacterized protein</fullName>
    </submittedName>
</protein>
<sequence length="56" mass="6476">MERRELRAIILTLRTVSSTKKQTRFTTSARRNIKSEEEAMRRPEGGWTAKKAGGQR</sequence>
<evidence type="ECO:0000313" key="2">
    <source>
        <dbReference type="EnsemblProtists" id="HpaP809720"/>
    </source>
</evidence>
<accession>M4BTD5</accession>
<dbReference type="EMBL" id="JH597840">
    <property type="status" value="NOT_ANNOTATED_CDS"/>
    <property type="molecule type" value="Genomic_DNA"/>
</dbReference>
<keyword evidence="3" id="KW-1185">Reference proteome</keyword>
<feature type="compositionally biased region" description="Basic and acidic residues" evidence="1">
    <location>
        <begin position="33"/>
        <end position="44"/>
    </location>
</feature>
<feature type="region of interest" description="Disordered" evidence="1">
    <location>
        <begin position="21"/>
        <end position="56"/>
    </location>
</feature>
<evidence type="ECO:0000256" key="1">
    <source>
        <dbReference type="SAM" id="MobiDB-lite"/>
    </source>
</evidence>
<feature type="compositionally biased region" description="Polar residues" evidence="1">
    <location>
        <begin position="21"/>
        <end position="30"/>
    </location>
</feature>
<proteinExistence type="predicted"/>
<organism evidence="2 3">
    <name type="scientific">Hyaloperonospora arabidopsidis (strain Emoy2)</name>
    <name type="common">Downy mildew agent</name>
    <name type="synonym">Peronospora arabidopsidis</name>
    <dbReference type="NCBI Taxonomy" id="559515"/>
    <lineage>
        <taxon>Eukaryota</taxon>
        <taxon>Sar</taxon>
        <taxon>Stramenopiles</taxon>
        <taxon>Oomycota</taxon>
        <taxon>Peronosporomycetes</taxon>
        <taxon>Peronosporales</taxon>
        <taxon>Peronosporaceae</taxon>
        <taxon>Hyaloperonospora</taxon>
    </lineage>
</organism>
<dbReference type="Proteomes" id="UP000011713">
    <property type="component" value="Unassembled WGS sequence"/>
</dbReference>
<reference evidence="3" key="1">
    <citation type="journal article" date="2010" name="Science">
        <title>Signatures of adaptation to obligate biotrophy in the Hyaloperonospora arabidopsidis genome.</title>
        <authorList>
            <person name="Baxter L."/>
            <person name="Tripathy S."/>
            <person name="Ishaque N."/>
            <person name="Boot N."/>
            <person name="Cabral A."/>
            <person name="Kemen E."/>
            <person name="Thines M."/>
            <person name="Ah-Fong A."/>
            <person name="Anderson R."/>
            <person name="Badejoko W."/>
            <person name="Bittner-Eddy P."/>
            <person name="Boore J.L."/>
            <person name="Chibucos M.C."/>
            <person name="Coates M."/>
            <person name="Dehal P."/>
            <person name="Delehaunty K."/>
            <person name="Dong S."/>
            <person name="Downton P."/>
            <person name="Dumas B."/>
            <person name="Fabro G."/>
            <person name="Fronick C."/>
            <person name="Fuerstenberg S.I."/>
            <person name="Fulton L."/>
            <person name="Gaulin E."/>
            <person name="Govers F."/>
            <person name="Hughes L."/>
            <person name="Humphray S."/>
            <person name="Jiang R.H."/>
            <person name="Judelson H."/>
            <person name="Kamoun S."/>
            <person name="Kyung K."/>
            <person name="Meijer H."/>
            <person name="Minx P."/>
            <person name="Morris P."/>
            <person name="Nelson J."/>
            <person name="Phuntumart V."/>
            <person name="Qutob D."/>
            <person name="Rehmany A."/>
            <person name="Rougon-Cardoso A."/>
            <person name="Ryden P."/>
            <person name="Torto-Alalibo T."/>
            <person name="Studholme D."/>
            <person name="Wang Y."/>
            <person name="Win J."/>
            <person name="Wood J."/>
            <person name="Clifton S.W."/>
            <person name="Rogers J."/>
            <person name="Van den Ackerveken G."/>
            <person name="Jones J.D."/>
            <person name="McDowell J.M."/>
            <person name="Beynon J."/>
            <person name="Tyler B.M."/>
        </authorList>
    </citation>
    <scope>NUCLEOTIDE SEQUENCE [LARGE SCALE GENOMIC DNA]</scope>
    <source>
        <strain evidence="3">Emoy2</strain>
    </source>
</reference>